<dbReference type="AlphaFoldDB" id="K9LWR1"/>
<evidence type="ECO:0000256" key="7">
    <source>
        <dbReference type="SAM" id="MobiDB-lite"/>
    </source>
</evidence>
<feature type="domain" description="K-box" evidence="9">
    <location>
        <begin position="88"/>
        <end position="178"/>
    </location>
</feature>
<dbReference type="GO" id="GO:0046983">
    <property type="term" value="F:protein dimerization activity"/>
    <property type="evidence" value="ECO:0007669"/>
    <property type="project" value="InterPro"/>
</dbReference>
<comment type="subcellular location">
    <subcellularLocation>
        <location evidence="1">Nucleus</location>
    </subcellularLocation>
</comment>
<keyword evidence="4" id="KW-0804">Transcription</keyword>
<sequence length="261" mass="29891">MGRGRVQLKRIENTINRQVTFSKRRAGLLKKANEISVMCDAEVALIIFSTKGKVSEYSTDSRMEGILERYERYSYAEKAVMISDPEPQESWYNKYGRLKAKVEALQSSQRHLMGEELDKLSLKELQQLEQQLEHALKNTRSRKNQLLLDSISDLERKEAALIDQNRDLEKKLIEKEKAKTLAKQGHWEQQGQQQYTESSPPSFVIQDPLPTLNMGINPASASSEEDNTARPPVPINSSNLPQWMILAHQQQQPAPMDDSLR</sequence>
<organism evidence="10">
    <name type="scientific">Iris fulva</name>
    <dbReference type="NCBI Taxonomy" id="92176"/>
    <lineage>
        <taxon>Eukaryota</taxon>
        <taxon>Viridiplantae</taxon>
        <taxon>Streptophyta</taxon>
        <taxon>Embryophyta</taxon>
        <taxon>Tracheophyta</taxon>
        <taxon>Spermatophyta</taxon>
        <taxon>Magnoliopsida</taxon>
        <taxon>Liliopsida</taxon>
        <taxon>Asparagales</taxon>
        <taxon>Iridaceae</taxon>
        <taxon>Iridoideae</taxon>
        <taxon>Irideae</taxon>
        <taxon>Iris</taxon>
    </lineage>
</organism>
<accession>K9LWR1</accession>
<evidence type="ECO:0000313" key="10">
    <source>
        <dbReference type="EMBL" id="AFP65767.1"/>
    </source>
</evidence>
<keyword evidence="2" id="KW-0805">Transcription regulation</keyword>
<keyword evidence="3" id="KW-0238">DNA-binding</keyword>
<dbReference type="EMBL" id="JW988053">
    <property type="protein sequence ID" value="AFP65767.1"/>
    <property type="molecule type" value="mRNA"/>
</dbReference>
<dbReference type="GO" id="GO:0000977">
    <property type="term" value="F:RNA polymerase II transcription regulatory region sequence-specific DNA binding"/>
    <property type="evidence" value="ECO:0007669"/>
    <property type="project" value="InterPro"/>
</dbReference>
<dbReference type="GO" id="GO:0005634">
    <property type="term" value="C:nucleus"/>
    <property type="evidence" value="ECO:0007669"/>
    <property type="project" value="UniProtKB-SubCell"/>
</dbReference>
<dbReference type="PROSITE" id="PS51297">
    <property type="entry name" value="K_BOX"/>
    <property type="match status" value="1"/>
</dbReference>
<dbReference type="Pfam" id="PF00319">
    <property type="entry name" value="SRF-TF"/>
    <property type="match status" value="1"/>
</dbReference>
<evidence type="ECO:0000256" key="6">
    <source>
        <dbReference type="SAM" id="Coils"/>
    </source>
</evidence>
<dbReference type="PROSITE" id="PS50066">
    <property type="entry name" value="MADS_BOX_2"/>
    <property type="match status" value="1"/>
</dbReference>
<dbReference type="SMART" id="SM00432">
    <property type="entry name" value="MADS"/>
    <property type="match status" value="1"/>
</dbReference>
<evidence type="ECO:0000259" key="9">
    <source>
        <dbReference type="PROSITE" id="PS51297"/>
    </source>
</evidence>
<dbReference type="CDD" id="cd00265">
    <property type="entry name" value="MADS_MEF2_like"/>
    <property type="match status" value="1"/>
</dbReference>
<dbReference type="PRINTS" id="PR00404">
    <property type="entry name" value="MADSDOMAIN"/>
</dbReference>
<dbReference type="InterPro" id="IPR033896">
    <property type="entry name" value="MEF2-like_N"/>
</dbReference>
<dbReference type="Gene3D" id="3.40.1810.10">
    <property type="entry name" value="Transcription factor, MADS-box"/>
    <property type="match status" value="1"/>
</dbReference>
<evidence type="ECO:0000256" key="2">
    <source>
        <dbReference type="ARBA" id="ARBA00023015"/>
    </source>
</evidence>
<dbReference type="FunFam" id="3.40.1810.10:FF:000003">
    <property type="entry name" value="MADS-box transcription factor MADS-MC"/>
    <property type="match status" value="1"/>
</dbReference>
<keyword evidence="6" id="KW-0175">Coiled coil</keyword>
<evidence type="ECO:0000256" key="3">
    <source>
        <dbReference type="ARBA" id="ARBA00023125"/>
    </source>
</evidence>
<evidence type="ECO:0000256" key="4">
    <source>
        <dbReference type="ARBA" id="ARBA00023163"/>
    </source>
</evidence>
<dbReference type="InterPro" id="IPR002487">
    <property type="entry name" value="TF_Kbox"/>
</dbReference>
<protein>
    <submittedName>
        <fullName evidence="10">SQUA-like protein 1</fullName>
    </submittedName>
</protein>
<dbReference type="InterPro" id="IPR050142">
    <property type="entry name" value="MADS-box/MEF2_TF"/>
</dbReference>
<evidence type="ECO:0000256" key="5">
    <source>
        <dbReference type="ARBA" id="ARBA00023242"/>
    </source>
</evidence>
<feature type="coiled-coil region" evidence="6">
    <location>
        <begin position="118"/>
        <end position="178"/>
    </location>
</feature>
<dbReference type="SUPFAM" id="SSF55455">
    <property type="entry name" value="SRF-like"/>
    <property type="match status" value="1"/>
</dbReference>
<feature type="domain" description="MADS-box" evidence="8">
    <location>
        <begin position="1"/>
        <end position="61"/>
    </location>
</feature>
<proteinExistence type="evidence at transcript level"/>
<dbReference type="GO" id="GO:0003700">
    <property type="term" value="F:DNA-binding transcription factor activity"/>
    <property type="evidence" value="ECO:0007669"/>
    <property type="project" value="InterPro"/>
</dbReference>
<reference evidence="10" key="1">
    <citation type="journal article" date="2013" name="Gene">
        <title>Transcriptome sequencing and phylogenetic analysis of floral and leaf MIKC(C) MADS-box and R2R3 MYB transcription factors from the monocot Iris fulva.</title>
        <authorList>
            <person name="Ballerini E.S."/>
            <person name="Mockaitis K."/>
            <person name="Arnold M.L."/>
        </authorList>
    </citation>
    <scope>NUCLEOTIDE SEQUENCE</scope>
</reference>
<dbReference type="InterPro" id="IPR036879">
    <property type="entry name" value="TF_MADSbox_sf"/>
</dbReference>
<feature type="region of interest" description="Disordered" evidence="7">
    <location>
        <begin position="182"/>
        <end position="241"/>
    </location>
</feature>
<evidence type="ECO:0000256" key="1">
    <source>
        <dbReference type="ARBA" id="ARBA00004123"/>
    </source>
</evidence>
<dbReference type="PANTHER" id="PTHR48019">
    <property type="entry name" value="SERUM RESPONSE FACTOR HOMOLOG"/>
    <property type="match status" value="1"/>
</dbReference>
<keyword evidence="5" id="KW-0539">Nucleus</keyword>
<evidence type="ECO:0000259" key="8">
    <source>
        <dbReference type="PROSITE" id="PS50066"/>
    </source>
</evidence>
<dbReference type="GO" id="GO:0045944">
    <property type="term" value="P:positive regulation of transcription by RNA polymerase II"/>
    <property type="evidence" value="ECO:0007669"/>
    <property type="project" value="InterPro"/>
</dbReference>
<name>K9LWR1_9ASPA</name>
<dbReference type="InterPro" id="IPR002100">
    <property type="entry name" value="TF_MADSbox"/>
</dbReference>
<dbReference type="Pfam" id="PF01486">
    <property type="entry name" value="K-box"/>
    <property type="match status" value="1"/>
</dbReference>